<dbReference type="GO" id="GO:0016787">
    <property type="term" value="F:hydrolase activity"/>
    <property type="evidence" value="ECO:0007669"/>
    <property type="project" value="UniProtKB-KW"/>
</dbReference>
<dbReference type="PROSITE" id="PS51462">
    <property type="entry name" value="NUDIX"/>
    <property type="match status" value="1"/>
</dbReference>
<reference evidence="4 5" key="1">
    <citation type="submission" date="2016-10" db="EMBL/GenBank/DDBJ databases">
        <authorList>
            <person name="de Groot N.N."/>
        </authorList>
    </citation>
    <scope>NUCLEOTIDE SEQUENCE [LARGE SCALE GENOMIC DNA]</scope>
    <source>
        <strain evidence="5">EB21,IBRC-M 10013,KCTC 4048</strain>
    </source>
</reference>
<dbReference type="PANTHER" id="PTHR43046">
    <property type="entry name" value="GDP-MANNOSE MANNOSYL HYDROLASE"/>
    <property type="match status" value="1"/>
</dbReference>
<dbReference type="RefSeq" id="WP_217639100.1">
    <property type="nucleotide sequence ID" value="NZ_FNIA01000005.1"/>
</dbReference>
<dbReference type="EMBL" id="FNIA01000005">
    <property type="protein sequence ID" value="SDM65933.1"/>
    <property type="molecule type" value="Genomic_DNA"/>
</dbReference>
<dbReference type="PROSITE" id="PS00893">
    <property type="entry name" value="NUDIX_BOX"/>
    <property type="match status" value="1"/>
</dbReference>
<dbReference type="InterPro" id="IPR020476">
    <property type="entry name" value="Nudix_hydrolase"/>
</dbReference>
<evidence type="ECO:0000256" key="2">
    <source>
        <dbReference type="ARBA" id="ARBA00022801"/>
    </source>
</evidence>
<dbReference type="STRING" id="996166.SAMN05192554_105132"/>
<keyword evidence="2" id="KW-0378">Hydrolase</keyword>
<proteinExistence type="predicted"/>
<dbReference type="Gene3D" id="3.90.79.10">
    <property type="entry name" value="Nucleoside Triphosphate Pyrophosphohydrolase"/>
    <property type="match status" value="1"/>
</dbReference>
<protein>
    <submittedName>
        <fullName evidence="4">ADP-ribose pyrophosphatase YjhB, NUDIX family</fullName>
    </submittedName>
</protein>
<dbReference type="OrthoDB" id="313151at2157"/>
<evidence type="ECO:0000259" key="3">
    <source>
        <dbReference type="PROSITE" id="PS51462"/>
    </source>
</evidence>
<feature type="domain" description="Nudix hydrolase" evidence="3">
    <location>
        <begin position="56"/>
        <end position="189"/>
    </location>
</feature>
<accession>A0A1G9V1E7</accession>
<dbReference type="PANTHER" id="PTHR43046:SF16">
    <property type="entry name" value="ADP-RIBOSE PYROPHOSPHATASE YJHB-RELATED"/>
    <property type="match status" value="1"/>
</dbReference>
<evidence type="ECO:0000313" key="4">
    <source>
        <dbReference type="EMBL" id="SDM65933.1"/>
    </source>
</evidence>
<comment type="cofactor">
    <cofactor evidence="1">
        <name>Mg(2+)</name>
        <dbReference type="ChEBI" id="CHEBI:18420"/>
    </cofactor>
</comment>
<evidence type="ECO:0000256" key="1">
    <source>
        <dbReference type="ARBA" id="ARBA00001946"/>
    </source>
</evidence>
<sequence>MSDDDPATGLGDRMRADVDAELARLSDRFGDFPVHEETVGNEPDYFESGVELARDGWRGDAGAFVVDGDGRALFIRHEGAPDTWGLPGGGHEPGENHVETALREVDEETGIDAEAVDVFQTVRRTIVHAEDPTRTLAMLTVHVDARPTRGTDIAVGDDEVVEARWFHPADPPTPVYEPFADRVARWADG</sequence>
<dbReference type="Pfam" id="PF00293">
    <property type="entry name" value="NUDIX"/>
    <property type="match status" value="1"/>
</dbReference>
<organism evidence="4 5">
    <name type="scientific">Haloarchaeobius iranensis</name>
    <dbReference type="NCBI Taxonomy" id="996166"/>
    <lineage>
        <taxon>Archaea</taxon>
        <taxon>Methanobacteriati</taxon>
        <taxon>Methanobacteriota</taxon>
        <taxon>Stenosarchaea group</taxon>
        <taxon>Halobacteria</taxon>
        <taxon>Halobacteriales</taxon>
        <taxon>Halorubellaceae</taxon>
        <taxon>Haloarchaeobius</taxon>
    </lineage>
</organism>
<name>A0A1G9V1E7_9EURY</name>
<dbReference type="AlphaFoldDB" id="A0A1G9V1E7"/>
<evidence type="ECO:0000313" key="5">
    <source>
        <dbReference type="Proteomes" id="UP000199370"/>
    </source>
</evidence>
<keyword evidence="5" id="KW-1185">Reference proteome</keyword>
<dbReference type="InterPro" id="IPR020084">
    <property type="entry name" value="NUDIX_hydrolase_CS"/>
</dbReference>
<dbReference type="InterPro" id="IPR015797">
    <property type="entry name" value="NUDIX_hydrolase-like_dom_sf"/>
</dbReference>
<gene>
    <name evidence="4" type="ORF">SAMN05192554_105132</name>
</gene>
<dbReference type="InterPro" id="IPR000086">
    <property type="entry name" value="NUDIX_hydrolase_dom"/>
</dbReference>
<dbReference type="SUPFAM" id="SSF55811">
    <property type="entry name" value="Nudix"/>
    <property type="match status" value="1"/>
</dbReference>
<dbReference type="Proteomes" id="UP000199370">
    <property type="component" value="Unassembled WGS sequence"/>
</dbReference>
<dbReference type="CDD" id="cd02883">
    <property type="entry name" value="NUDIX_Hydrolase"/>
    <property type="match status" value="1"/>
</dbReference>
<dbReference type="PRINTS" id="PR00502">
    <property type="entry name" value="NUDIXFAMILY"/>
</dbReference>